<organism evidence="1 2">
    <name type="scientific">Agromyces mariniharenae</name>
    <dbReference type="NCBI Taxonomy" id="2604423"/>
    <lineage>
        <taxon>Bacteria</taxon>
        <taxon>Bacillati</taxon>
        <taxon>Actinomycetota</taxon>
        <taxon>Actinomycetes</taxon>
        <taxon>Micrococcales</taxon>
        <taxon>Microbacteriaceae</taxon>
        <taxon>Agromyces</taxon>
    </lineage>
</organism>
<keyword evidence="2" id="KW-1185">Reference proteome</keyword>
<protein>
    <submittedName>
        <fullName evidence="1">Uncharacterized protein</fullName>
    </submittedName>
</protein>
<dbReference type="Proteomes" id="UP000325243">
    <property type="component" value="Unassembled WGS sequence"/>
</dbReference>
<comment type="caution">
    <text evidence="1">The sequence shown here is derived from an EMBL/GenBank/DDBJ whole genome shotgun (WGS) entry which is preliminary data.</text>
</comment>
<evidence type="ECO:0000313" key="1">
    <source>
        <dbReference type="EMBL" id="TYL50444.1"/>
    </source>
</evidence>
<gene>
    <name evidence="1" type="ORF">FYC51_14650</name>
</gene>
<accession>A0A5S4UTZ2</accession>
<dbReference type="EMBL" id="VSSB01000002">
    <property type="protein sequence ID" value="TYL50444.1"/>
    <property type="molecule type" value="Genomic_DNA"/>
</dbReference>
<sequence>MTEIATRVRAWAKGMYPTEAGAELLIRHGAIHDGAPWLTDHGGLTSIDTFVLLDETGAWSGGERRIVAIAASLLDGAPVDLCDIIPGLDRKNLALVLAAIAHANGSHEDGGIRFSDDGVPLGFYRDSSLYPWPEPISR</sequence>
<name>A0A5S4UTZ2_9MICO</name>
<proteinExistence type="predicted"/>
<dbReference type="RefSeq" id="WP_148734545.1">
    <property type="nucleotide sequence ID" value="NZ_VSSB01000002.1"/>
</dbReference>
<dbReference type="AlphaFoldDB" id="A0A5S4UTZ2"/>
<evidence type="ECO:0000313" key="2">
    <source>
        <dbReference type="Proteomes" id="UP000325243"/>
    </source>
</evidence>
<reference evidence="1 2" key="1">
    <citation type="submission" date="2019-08" db="EMBL/GenBank/DDBJ databases">
        <authorList>
            <person name="Hu J."/>
        </authorList>
    </citation>
    <scope>NUCLEOTIDE SEQUENCE [LARGE SCALE GENOMIC DNA]</scope>
    <source>
        <strain evidence="1 2">NEAU-184</strain>
    </source>
</reference>